<keyword evidence="5" id="KW-1185">Reference proteome</keyword>
<dbReference type="GO" id="GO:0006508">
    <property type="term" value="P:proteolysis"/>
    <property type="evidence" value="ECO:0007669"/>
    <property type="project" value="InterPro"/>
</dbReference>
<dbReference type="AlphaFoldDB" id="A0A840X5R0"/>
<feature type="region of interest" description="Disordered" evidence="1">
    <location>
        <begin position="29"/>
        <end position="64"/>
    </location>
</feature>
<dbReference type="EMBL" id="JACHBS010000001">
    <property type="protein sequence ID" value="MBB5617873.1"/>
    <property type="molecule type" value="Genomic_DNA"/>
</dbReference>
<organism evidence="4 5">
    <name type="scientific">Microcella frigidaquae</name>
    <dbReference type="NCBI Taxonomy" id="424758"/>
    <lineage>
        <taxon>Bacteria</taxon>
        <taxon>Bacillati</taxon>
        <taxon>Actinomycetota</taxon>
        <taxon>Actinomycetes</taxon>
        <taxon>Micrococcales</taxon>
        <taxon>Microbacteriaceae</taxon>
        <taxon>Microcella</taxon>
    </lineage>
</organism>
<keyword evidence="4" id="KW-0645">Protease</keyword>
<feature type="domain" description="D-alanyl-D-alanine carboxypeptidase-like core" evidence="3">
    <location>
        <begin position="105"/>
        <end position="232"/>
    </location>
</feature>
<dbReference type="GO" id="GO:0009002">
    <property type="term" value="F:serine-type D-Ala-D-Ala carboxypeptidase activity"/>
    <property type="evidence" value="ECO:0007669"/>
    <property type="project" value="UniProtKB-EC"/>
</dbReference>
<dbReference type="InterPro" id="IPR052179">
    <property type="entry name" value="DD-CPase-like"/>
</dbReference>
<feature type="compositionally biased region" description="Pro residues" evidence="1">
    <location>
        <begin position="47"/>
        <end position="57"/>
    </location>
</feature>
<dbReference type="CDD" id="cd14852">
    <property type="entry name" value="LD-carboxypeptidase"/>
    <property type="match status" value="1"/>
</dbReference>
<dbReference type="PROSITE" id="PS51257">
    <property type="entry name" value="PROKAR_LIPOPROTEIN"/>
    <property type="match status" value="1"/>
</dbReference>
<feature type="signal peptide" evidence="2">
    <location>
        <begin position="1"/>
        <end position="21"/>
    </location>
</feature>
<gene>
    <name evidence="4" type="ORF">BJ959_001369</name>
</gene>
<comment type="caution">
    <text evidence="4">The sequence shown here is derived from an EMBL/GenBank/DDBJ whole genome shotgun (WGS) entry which is preliminary data.</text>
</comment>
<evidence type="ECO:0000256" key="2">
    <source>
        <dbReference type="SAM" id="SignalP"/>
    </source>
</evidence>
<evidence type="ECO:0000313" key="5">
    <source>
        <dbReference type="Proteomes" id="UP000552883"/>
    </source>
</evidence>
<keyword evidence="2" id="KW-0732">Signal</keyword>
<dbReference type="EC" id="3.4.16.4" evidence="4"/>
<dbReference type="InterPro" id="IPR003709">
    <property type="entry name" value="VanY-like_core_dom"/>
</dbReference>
<dbReference type="Gene3D" id="3.30.1380.10">
    <property type="match status" value="1"/>
</dbReference>
<dbReference type="InterPro" id="IPR009045">
    <property type="entry name" value="Zn_M74/Hedgehog-like"/>
</dbReference>
<dbReference type="OrthoDB" id="9792074at2"/>
<dbReference type="PANTHER" id="PTHR34385:SF1">
    <property type="entry name" value="PEPTIDOGLYCAN L-ALANYL-D-GLUTAMATE ENDOPEPTIDASE CWLK"/>
    <property type="match status" value="1"/>
</dbReference>
<dbReference type="InterPro" id="IPR058193">
    <property type="entry name" value="VanY/YodJ_core_dom"/>
</dbReference>
<keyword evidence="4" id="KW-0121">Carboxypeptidase</keyword>
<dbReference type="Proteomes" id="UP000552883">
    <property type="component" value="Unassembled WGS sequence"/>
</dbReference>
<dbReference type="RefSeq" id="WP_153981408.1">
    <property type="nucleotide sequence ID" value="NZ_BAAANZ010000005.1"/>
</dbReference>
<evidence type="ECO:0000256" key="1">
    <source>
        <dbReference type="SAM" id="MobiDB-lite"/>
    </source>
</evidence>
<protein>
    <submittedName>
        <fullName evidence="4">D-alanyl-D-alanine carboxypeptidase</fullName>
        <ecNumber evidence="4">3.4.16.4</ecNumber>
    </submittedName>
</protein>
<feature type="compositionally biased region" description="Low complexity" evidence="1">
    <location>
        <begin position="32"/>
        <end position="46"/>
    </location>
</feature>
<dbReference type="SUPFAM" id="SSF55166">
    <property type="entry name" value="Hedgehog/DD-peptidase"/>
    <property type="match status" value="1"/>
</dbReference>
<evidence type="ECO:0000259" key="3">
    <source>
        <dbReference type="Pfam" id="PF02557"/>
    </source>
</evidence>
<evidence type="ECO:0000313" key="4">
    <source>
        <dbReference type="EMBL" id="MBB5617873.1"/>
    </source>
</evidence>
<feature type="chain" id="PRO_5032570253" evidence="2">
    <location>
        <begin position="22"/>
        <end position="261"/>
    </location>
</feature>
<sequence>MLRSSLAALLLGALITSVAGCAVTREPLVLDPSPSASSMPSASPTRTPTPTPAPTPSPTFDRAARSIDDPASAWVVVNKLRPLQPADFVPPNLRVARIAATQQLEMRDGTATAAEAMFADAAAAGVPLRITSAYRSFESQARINRQLVQQLGQERADIASARPGHSEHQTGLAIDVGALSGTCELDACFGTTPQGLWLVENAYRYGFILRYPDGLTAITGYAYEPWHWRYVGVELATEMRETGVATLEEFFGLPPAPAYAG</sequence>
<dbReference type="Pfam" id="PF02557">
    <property type="entry name" value="VanY"/>
    <property type="match status" value="1"/>
</dbReference>
<reference evidence="4 5" key="1">
    <citation type="submission" date="2020-08" db="EMBL/GenBank/DDBJ databases">
        <title>Sequencing the genomes of 1000 actinobacteria strains.</title>
        <authorList>
            <person name="Klenk H.-P."/>
        </authorList>
    </citation>
    <scope>NUCLEOTIDE SEQUENCE [LARGE SCALE GENOMIC DNA]</scope>
    <source>
        <strain evidence="4 5">DSM 23889</strain>
    </source>
</reference>
<dbReference type="PANTHER" id="PTHR34385">
    <property type="entry name" value="D-ALANYL-D-ALANINE CARBOXYPEPTIDASE"/>
    <property type="match status" value="1"/>
</dbReference>
<accession>A0A840X5R0</accession>
<proteinExistence type="predicted"/>
<name>A0A840X5R0_9MICO</name>
<keyword evidence="4" id="KW-0378">Hydrolase</keyword>